<sequence>MTTRARAERATDTPGDASPFALGLLMRRAHDRAASALVEALRPQGLELRHFAVMIALNARGPLSQSALVQYTGSDKASMVRVVDDLERAGIVERKPVPGDRRTHAVEMTESGLEVFDRAHIAAVPIAERLTSHLGPGEGARLLDLLHRFTYPDGD</sequence>
<dbReference type="InterPro" id="IPR036390">
    <property type="entry name" value="WH_DNA-bd_sf"/>
</dbReference>
<dbReference type="InterPro" id="IPR036388">
    <property type="entry name" value="WH-like_DNA-bd_sf"/>
</dbReference>
<evidence type="ECO:0000259" key="1">
    <source>
        <dbReference type="PROSITE" id="PS50995"/>
    </source>
</evidence>
<dbReference type="InterPro" id="IPR000835">
    <property type="entry name" value="HTH_MarR-typ"/>
</dbReference>
<dbReference type="InterPro" id="IPR039422">
    <property type="entry name" value="MarR/SlyA-like"/>
</dbReference>
<keyword evidence="3" id="KW-1185">Reference proteome</keyword>
<proteinExistence type="predicted"/>
<accession>A0ABS9TV14</accession>
<dbReference type="EMBL" id="JAKXMK010000068">
    <property type="protein sequence ID" value="MCH6172369.1"/>
    <property type="molecule type" value="Genomic_DNA"/>
</dbReference>
<dbReference type="Gene3D" id="1.10.10.10">
    <property type="entry name" value="Winged helix-like DNA-binding domain superfamily/Winged helix DNA-binding domain"/>
    <property type="match status" value="1"/>
</dbReference>
<dbReference type="PRINTS" id="PR00598">
    <property type="entry name" value="HTHMARR"/>
</dbReference>
<dbReference type="SMART" id="SM00347">
    <property type="entry name" value="HTH_MARR"/>
    <property type="match status" value="1"/>
</dbReference>
<name>A0ABS9TV14_9PSEU</name>
<evidence type="ECO:0000313" key="2">
    <source>
        <dbReference type="EMBL" id="MCH6172369.1"/>
    </source>
</evidence>
<dbReference type="SUPFAM" id="SSF46785">
    <property type="entry name" value="Winged helix' DNA-binding domain"/>
    <property type="match status" value="1"/>
</dbReference>
<protein>
    <submittedName>
        <fullName evidence="2">MarR family transcriptional regulator</fullName>
    </submittedName>
</protein>
<feature type="domain" description="HTH marR-type" evidence="1">
    <location>
        <begin position="19"/>
        <end position="151"/>
    </location>
</feature>
<dbReference type="PROSITE" id="PS50995">
    <property type="entry name" value="HTH_MARR_2"/>
    <property type="match status" value="1"/>
</dbReference>
<dbReference type="PANTHER" id="PTHR33164">
    <property type="entry name" value="TRANSCRIPTIONAL REGULATOR, MARR FAMILY"/>
    <property type="match status" value="1"/>
</dbReference>
<dbReference type="RefSeq" id="WP_241043173.1">
    <property type="nucleotide sequence ID" value="NZ_BAAAJF010000075.1"/>
</dbReference>
<dbReference type="Pfam" id="PF12802">
    <property type="entry name" value="MarR_2"/>
    <property type="match status" value="1"/>
</dbReference>
<dbReference type="Proteomes" id="UP001299970">
    <property type="component" value="Unassembled WGS sequence"/>
</dbReference>
<gene>
    <name evidence="2" type="ORF">MMF94_42415</name>
</gene>
<evidence type="ECO:0000313" key="3">
    <source>
        <dbReference type="Proteomes" id="UP001299970"/>
    </source>
</evidence>
<organism evidence="2 3">
    <name type="scientific">Pseudonocardia alaniniphila</name>
    <dbReference type="NCBI Taxonomy" id="75291"/>
    <lineage>
        <taxon>Bacteria</taxon>
        <taxon>Bacillati</taxon>
        <taxon>Actinomycetota</taxon>
        <taxon>Actinomycetes</taxon>
        <taxon>Pseudonocardiales</taxon>
        <taxon>Pseudonocardiaceae</taxon>
        <taxon>Pseudonocardia</taxon>
    </lineage>
</organism>
<dbReference type="PANTHER" id="PTHR33164:SF99">
    <property type="entry name" value="MARR FAMILY REGULATORY PROTEIN"/>
    <property type="match status" value="1"/>
</dbReference>
<reference evidence="2 3" key="1">
    <citation type="submission" date="2022-03" db="EMBL/GenBank/DDBJ databases">
        <title>Pseudonocardia alaer sp. nov., a novel actinomycete isolated from reed forest soil.</title>
        <authorList>
            <person name="Wang L."/>
        </authorList>
    </citation>
    <scope>NUCLEOTIDE SEQUENCE [LARGE SCALE GENOMIC DNA]</scope>
    <source>
        <strain evidence="2 3">Y-16303</strain>
    </source>
</reference>
<comment type="caution">
    <text evidence="2">The sequence shown here is derived from an EMBL/GenBank/DDBJ whole genome shotgun (WGS) entry which is preliminary data.</text>
</comment>